<feature type="transmembrane region" description="Helical" evidence="1">
    <location>
        <begin position="151"/>
        <end position="176"/>
    </location>
</feature>
<keyword evidence="1" id="KW-1133">Transmembrane helix</keyword>
<keyword evidence="3" id="KW-1185">Reference proteome</keyword>
<evidence type="ECO:0008006" key="4">
    <source>
        <dbReference type="Google" id="ProtNLM"/>
    </source>
</evidence>
<organism evidence="2 3">
    <name type="scientific">Gracilibacillus marinus</name>
    <dbReference type="NCBI Taxonomy" id="630535"/>
    <lineage>
        <taxon>Bacteria</taxon>
        <taxon>Bacillati</taxon>
        <taxon>Bacillota</taxon>
        <taxon>Bacilli</taxon>
        <taxon>Bacillales</taxon>
        <taxon>Bacillaceae</taxon>
        <taxon>Gracilibacillus</taxon>
    </lineage>
</organism>
<proteinExistence type="predicted"/>
<feature type="transmembrane region" description="Helical" evidence="1">
    <location>
        <begin position="103"/>
        <end position="131"/>
    </location>
</feature>
<protein>
    <recommendedName>
        <fullName evidence="4">ABC-2 type transport system permease protein</fullName>
    </recommendedName>
</protein>
<feature type="transmembrane region" description="Helical" evidence="1">
    <location>
        <begin position="183"/>
        <end position="200"/>
    </location>
</feature>
<evidence type="ECO:0000313" key="2">
    <source>
        <dbReference type="EMBL" id="MFC4387998.1"/>
    </source>
</evidence>
<gene>
    <name evidence="2" type="ORF">ACFOZ1_09280</name>
</gene>
<evidence type="ECO:0000313" key="3">
    <source>
        <dbReference type="Proteomes" id="UP001595880"/>
    </source>
</evidence>
<reference evidence="3" key="1">
    <citation type="journal article" date="2019" name="Int. J. Syst. Evol. Microbiol.">
        <title>The Global Catalogue of Microorganisms (GCM) 10K type strain sequencing project: providing services to taxonomists for standard genome sequencing and annotation.</title>
        <authorList>
            <consortium name="The Broad Institute Genomics Platform"/>
            <consortium name="The Broad Institute Genome Sequencing Center for Infectious Disease"/>
            <person name="Wu L."/>
            <person name="Ma J."/>
        </authorList>
    </citation>
    <scope>NUCLEOTIDE SEQUENCE [LARGE SCALE GENOMIC DNA]</scope>
    <source>
        <strain evidence="3">KACC 14058</strain>
    </source>
</reference>
<feature type="transmembrane region" description="Helical" evidence="1">
    <location>
        <begin position="61"/>
        <end position="82"/>
    </location>
</feature>
<keyword evidence="1" id="KW-0812">Transmembrane</keyword>
<feature type="transmembrane region" description="Helical" evidence="1">
    <location>
        <begin position="21"/>
        <end position="41"/>
    </location>
</feature>
<sequence length="257" mass="29004">MKRYLFLQWTNMKQALFSLKFMIVTLLICCILFLTVLPAYTSTMDVVGLLSIGLGGTHGNLMLVLGTLPIIPFAISFATDWEQKVIHPWIIRSGMYPYATAKVITSVLSAFLATFFGLSIFELLASIGLPFHLNSYGVEPYMYFIDHDQTVLYFIFYNTHMALSSFIFAGIAFFVSTMIPNKFVTIAAPVVFYYLSHRFTSTLDIPMYTKALTIFEGVYNPGTPGESILYKFTTSIIIVAILSVLSIIQIRRRMLHA</sequence>
<keyword evidence="1" id="KW-0472">Membrane</keyword>
<dbReference type="EMBL" id="JBHSDV010000002">
    <property type="protein sequence ID" value="MFC4387998.1"/>
    <property type="molecule type" value="Genomic_DNA"/>
</dbReference>
<dbReference type="Proteomes" id="UP001595880">
    <property type="component" value="Unassembled WGS sequence"/>
</dbReference>
<name>A0ABV8VU21_9BACI</name>
<comment type="caution">
    <text evidence="2">The sequence shown here is derived from an EMBL/GenBank/DDBJ whole genome shotgun (WGS) entry which is preliminary data.</text>
</comment>
<dbReference type="RefSeq" id="WP_390198697.1">
    <property type="nucleotide sequence ID" value="NZ_JBHSDV010000002.1"/>
</dbReference>
<feature type="transmembrane region" description="Helical" evidence="1">
    <location>
        <begin position="228"/>
        <end position="248"/>
    </location>
</feature>
<accession>A0ABV8VU21</accession>
<evidence type="ECO:0000256" key="1">
    <source>
        <dbReference type="SAM" id="Phobius"/>
    </source>
</evidence>